<keyword evidence="2" id="KW-1185">Reference proteome</keyword>
<sequence length="130" mass="14798">MWTLELPAAPGAILSDGVIRFGLTLDERNELLASIGLLLGRLSAFEFEEKMNAFCDNSQHVPLRGDLIRIDEDNPNVFVLRLWGELPGEYQRIQAEGFSRRFVEYRFTRADAEDLYATESTVIEFSRPGD</sequence>
<evidence type="ECO:0000313" key="1">
    <source>
        <dbReference type="EMBL" id="QDV43415.1"/>
    </source>
</evidence>
<dbReference type="Proteomes" id="UP000319004">
    <property type="component" value="Chromosome"/>
</dbReference>
<dbReference type="AlphaFoldDB" id="A0A518HRE3"/>
<proteinExistence type="predicted"/>
<name>A0A518HRE3_9BACT</name>
<gene>
    <name evidence="1" type="ORF">Enr13x_32710</name>
</gene>
<protein>
    <submittedName>
        <fullName evidence="1">Uncharacterized protein</fullName>
    </submittedName>
</protein>
<reference evidence="1 2" key="1">
    <citation type="submission" date="2019-03" db="EMBL/GenBank/DDBJ databases">
        <title>Deep-cultivation of Planctomycetes and their phenomic and genomic characterization uncovers novel biology.</title>
        <authorList>
            <person name="Wiegand S."/>
            <person name="Jogler M."/>
            <person name="Boedeker C."/>
            <person name="Pinto D."/>
            <person name="Vollmers J."/>
            <person name="Rivas-Marin E."/>
            <person name="Kohn T."/>
            <person name="Peeters S.H."/>
            <person name="Heuer A."/>
            <person name="Rast P."/>
            <person name="Oberbeckmann S."/>
            <person name="Bunk B."/>
            <person name="Jeske O."/>
            <person name="Meyerdierks A."/>
            <person name="Storesund J.E."/>
            <person name="Kallscheuer N."/>
            <person name="Luecker S."/>
            <person name="Lage O.M."/>
            <person name="Pohl T."/>
            <person name="Merkel B.J."/>
            <person name="Hornburger P."/>
            <person name="Mueller R.-W."/>
            <person name="Bruemmer F."/>
            <person name="Labrenz M."/>
            <person name="Spormann A.M."/>
            <person name="Op den Camp H."/>
            <person name="Overmann J."/>
            <person name="Amann R."/>
            <person name="Jetten M.S.M."/>
            <person name="Mascher T."/>
            <person name="Medema M.H."/>
            <person name="Devos D.P."/>
            <person name="Kaster A.-K."/>
            <person name="Ovreas L."/>
            <person name="Rohde M."/>
            <person name="Galperin M.Y."/>
            <person name="Jogler C."/>
        </authorList>
    </citation>
    <scope>NUCLEOTIDE SEQUENCE [LARGE SCALE GENOMIC DNA]</scope>
    <source>
        <strain evidence="1 2">Enr13</strain>
    </source>
</reference>
<evidence type="ECO:0000313" key="2">
    <source>
        <dbReference type="Proteomes" id="UP000319004"/>
    </source>
</evidence>
<dbReference type="KEGG" id="snep:Enr13x_32710"/>
<dbReference type="EMBL" id="CP037423">
    <property type="protein sequence ID" value="QDV43415.1"/>
    <property type="molecule type" value="Genomic_DNA"/>
</dbReference>
<organism evidence="1 2">
    <name type="scientific">Stieleria neptunia</name>
    <dbReference type="NCBI Taxonomy" id="2527979"/>
    <lineage>
        <taxon>Bacteria</taxon>
        <taxon>Pseudomonadati</taxon>
        <taxon>Planctomycetota</taxon>
        <taxon>Planctomycetia</taxon>
        <taxon>Pirellulales</taxon>
        <taxon>Pirellulaceae</taxon>
        <taxon>Stieleria</taxon>
    </lineage>
</organism>
<accession>A0A518HRE3</accession>